<feature type="signal peptide" evidence="2">
    <location>
        <begin position="1"/>
        <end position="19"/>
    </location>
</feature>
<feature type="region of interest" description="Disordered" evidence="1">
    <location>
        <begin position="79"/>
        <end position="110"/>
    </location>
</feature>
<accession>A0ABN6NE19</accession>
<sequence>MTKRLTLAAALLLPALAFARPGGRLAPLPREVAVSTHAPFETGECGTCHERENANNPGGLVKPLNALCYDCHDEFKQKGGAPKAHPVAKTTCTTCHSPHNSKKKKLRLDR</sequence>
<keyword evidence="2" id="KW-0732">Signal</keyword>
<evidence type="ECO:0000256" key="2">
    <source>
        <dbReference type="SAM" id="SignalP"/>
    </source>
</evidence>
<dbReference type="NCBIfam" id="TIGR01905">
    <property type="entry name" value="paired_CXXCH_1"/>
    <property type="match status" value="1"/>
</dbReference>
<feature type="domain" description="Doubled CXXCH motif" evidence="3">
    <location>
        <begin position="85"/>
        <end position="106"/>
    </location>
</feature>
<dbReference type="Pfam" id="PF09699">
    <property type="entry name" value="Paired_CXXCH_1"/>
    <property type="match status" value="2"/>
</dbReference>
<feature type="compositionally biased region" description="Basic residues" evidence="1">
    <location>
        <begin position="99"/>
        <end position="110"/>
    </location>
</feature>
<proteinExistence type="predicted"/>
<feature type="chain" id="PRO_5046964376" description="Doubled CXXCH motif domain-containing protein" evidence="2">
    <location>
        <begin position="20"/>
        <end position="110"/>
    </location>
</feature>
<reference evidence="5" key="1">
    <citation type="journal article" date="2022" name="Int. J. Syst. Evol. Microbiol.">
        <title>Anaeromyxobacter oryzae sp. nov., Anaeromyxobacter diazotrophicus sp. nov. and Anaeromyxobacter paludicola sp. nov., isolated from paddy soils.</title>
        <authorList>
            <person name="Itoh H."/>
            <person name="Xu Z."/>
            <person name="Mise K."/>
            <person name="Masuda Y."/>
            <person name="Ushijima N."/>
            <person name="Hayakawa C."/>
            <person name="Shiratori Y."/>
            <person name="Senoo K."/>
        </authorList>
    </citation>
    <scope>NUCLEOTIDE SEQUENCE [LARGE SCALE GENOMIC DNA]</scope>
    <source>
        <strain evidence="5">Red630</strain>
    </source>
</reference>
<organism evidence="4 5">
    <name type="scientific">Anaeromyxobacter paludicola</name>
    <dbReference type="NCBI Taxonomy" id="2918171"/>
    <lineage>
        <taxon>Bacteria</taxon>
        <taxon>Pseudomonadati</taxon>
        <taxon>Myxococcota</taxon>
        <taxon>Myxococcia</taxon>
        <taxon>Myxococcales</taxon>
        <taxon>Cystobacterineae</taxon>
        <taxon>Anaeromyxobacteraceae</taxon>
        <taxon>Anaeromyxobacter</taxon>
    </lineage>
</organism>
<dbReference type="RefSeq" id="WP_248342719.1">
    <property type="nucleotide sequence ID" value="NZ_AP025592.1"/>
</dbReference>
<name>A0ABN6NE19_9BACT</name>
<feature type="domain" description="Doubled CXXCH motif" evidence="3">
    <location>
        <begin position="37"/>
        <end position="76"/>
    </location>
</feature>
<dbReference type="InterPro" id="IPR036280">
    <property type="entry name" value="Multihaem_cyt_sf"/>
</dbReference>
<dbReference type="Gene3D" id="3.90.10.10">
    <property type="entry name" value="Cytochrome C3"/>
    <property type="match status" value="1"/>
</dbReference>
<gene>
    <name evidence="4" type="ORF">AMPC_34100</name>
</gene>
<dbReference type="EMBL" id="AP025592">
    <property type="protein sequence ID" value="BDG10297.1"/>
    <property type="molecule type" value="Genomic_DNA"/>
</dbReference>
<evidence type="ECO:0000313" key="5">
    <source>
        <dbReference type="Proteomes" id="UP001162734"/>
    </source>
</evidence>
<evidence type="ECO:0000256" key="1">
    <source>
        <dbReference type="SAM" id="MobiDB-lite"/>
    </source>
</evidence>
<keyword evidence="5" id="KW-1185">Reference proteome</keyword>
<dbReference type="InterPro" id="IPR010177">
    <property type="entry name" value="Paired_CXXCH_1"/>
</dbReference>
<dbReference type="SUPFAM" id="SSF48695">
    <property type="entry name" value="Multiheme cytochromes"/>
    <property type="match status" value="1"/>
</dbReference>
<protein>
    <recommendedName>
        <fullName evidence="3">Doubled CXXCH motif domain-containing protein</fullName>
    </recommendedName>
</protein>
<dbReference type="Proteomes" id="UP001162734">
    <property type="component" value="Chromosome"/>
</dbReference>
<evidence type="ECO:0000313" key="4">
    <source>
        <dbReference type="EMBL" id="BDG10297.1"/>
    </source>
</evidence>
<evidence type="ECO:0000259" key="3">
    <source>
        <dbReference type="Pfam" id="PF09699"/>
    </source>
</evidence>